<keyword evidence="22" id="KW-1185">Reference proteome</keyword>
<evidence type="ECO:0000256" key="11">
    <source>
        <dbReference type="ARBA" id="ARBA00023027"/>
    </source>
</evidence>
<keyword evidence="10 16" id="KW-0067">ATP-binding</keyword>
<evidence type="ECO:0000256" key="15">
    <source>
        <dbReference type="ARBA" id="ARBA00048567"/>
    </source>
</evidence>
<reference evidence="20 23" key="1">
    <citation type="journal article" date="2012" name="J. Bacteriol.">
        <title>Draft Genome Sequence of Turicella otitidis ATCC 51513, Isolated from Middle Ear Fluid from a Child with Otitis Media.</title>
        <authorList>
            <person name="Brinkrolf K."/>
            <person name="Schneider J."/>
            <person name="Knecht M."/>
            <person name="Ruckert C."/>
            <person name="Tauch A."/>
        </authorList>
    </citation>
    <scope>NUCLEOTIDE SEQUENCE [LARGE SCALE GENOMIC DNA]</scope>
    <source>
        <strain evidence="20 23">ATCC 51513</strain>
    </source>
</reference>
<dbReference type="RefSeq" id="WP_004600641.1">
    <property type="nucleotide sequence ID" value="NZ_HF541866.1"/>
</dbReference>
<comment type="function">
    <text evidence="16">Catalyzes the specific phosphorylation of the 3-hydroxyl group of shikimic acid using ATP as a cosubstrate.</text>
</comment>
<dbReference type="CDD" id="cd08195">
    <property type="entry name" value="DHQS"/>
    <property type="match status" value="1"/>
</dbReference>
<dbReference type="Pfam" id="PF01761">
    <property type="entry name" value="DHQ_synthase"/>
    <property type="match status" value="1"/>
</dbReference>
<comment type="catalytic activity">
    <reaction evidence="15 16">
        <text>shikimate + ATP = 3-phosphoshikimate + ADP + H(+)</text>
        <dbReference type="Rhea" id="RHEA:13121"/>
        <dbReference type="ChEBI" id="CHEBI:15378"/>
        <dbReference type="ChEBI" id="CHEBI:30616"/>
        <dbReference type="ChEBI" id="CHEBI:36208"/>
        <dbReference type="ChEBI" id="CHEBI:145989"/>
        <dbReference type="ChEBI" id="CHEBI:456216"/>
        <dbReference type="EC" id="2.7.1.71"/>
    </reaction>
</comment>
<comment type="catalytic activity">
    <reaction evidence="1 17">
        <text>7-phospho-2-dehydro-3-deoxy-D-arabino-heptonate = 3-dehydroquinate + phosphate</text>
        <dbReference type="Rhea" id="RHEA:21968"/>
        <dbReference type="ChEBI" id="CHEBI:32364"/>
        <dbReference type="ChEBI" id="CHEBI:43474"/>
        <dbReference type="ChEBI" id="CHEBI:58394"/>
        <dbReference type="EC" id="4.2.3.4"/>
    </reaction>
</comment>
<comment type="subunit">
    <text evidence="16">Monomer.</text>
</comment>
<evidence type="ECO:0000256" key="5">
    <source>
        <dbReference type="ARBA" id="ARBA00022490"/>
    </source>
</evidence>
<dbReference type="Gene3D" id="3.40.50.1970">
    <property type="match status" value="1"/>
</dbReference>
<dbReference type="GO" id="GO:0005737">
    <property type="term" value="C:cytoplasm"/>
    <property type="evidence" value="ECO:0007669"/>
    <property type="project" value="UniProtKB-SubCell"/>
</dbReference>
<evidence type="ECO:0000256" key="10">
    <source>
        <dbReference type="ARBA" id="ARBA00022840"/>
    </source>
</evidence>
<dbReference type="GO" id="GO:0009073">
    <property type="term" value="P:aromatic amino acid family biosynthetic process"/>
    <property type="evidence" value="ECO:0007669"/>
    <property type="project" value="UniProtKB-KW"/>
</dbReference>
<feature type="binding site" evidence="16">
    <location>
        <position position="16"/>
    </location>
    <ligand>
        <name>Mg(2+)</name>
        <dbReference type="ChEBI" id="CHEBI:18420"/>
    </ligand>
</feature>
<dbReference type="Proteomes" id="UP000006078">
    <property type="component" value="Unassembled WGS sequence"/>
</dbReference>
<proteinExistence type="inferred from homology"/>
<dbReference type="EMBL" id="AHAE01000034">
    <property type="protein sequence ID" value="EJZ82334.1"/>
    <property type="molecule type" value="Genomic_DNA"/>
</dbReference>
<comment type="subcellular location">
    <subcellularLocation>
        <location evidence="17">Cytoplasm</location>
    </subcellularLocation>
</comment>
<evidence type="ECO:0000256" key="8">
    <source>
        <dbReference type="ARBA" id="ARBA00022741"/>
    </source>
</evidence>
<dbReference type="PATRIC" id="fig|883169.3.peg.719"/>
<keyword evidence="17" id="KW-0170">Cobalt</keyword>
<keyword evidence="14" id="KW-0511">Multifunctional enzyme</keyword>
<evidence type="ECO:0000256" key="7">
    <source>
        <dbReference type="ARBA" id="ARBA00022679"/>
    </source>
</evidence>
<accession>I7JW16</accession>
<dbReference type="GO" id="GO:0008652">
    <property type="term" value="P:amino acid biosynthetic process"/>
    <property type="evidence" value="ECO:0007669"/>
    <property type="project" value="UniProtKB-KW"/>
</dbReference>
<evidence type="ECO:0000256" key="4">
    <source>
        <dbReference type="ARBA" id="ARBA00004842"/>
    </source>
</evidence>
<feature type="binding site" evidence="17">
    <location>
        <begin position="292"/>
        <end position="293"/>
    </location>
    <ligand>
        <name>NAD(+)</name>
        <dbReference type="ChEBI" id="CHEBI:57540"/>
    </ligand>
</feature>
<sequence length="522" mass="54549">MSPRVVIVGPPAAGKSTVAALLAERLGVGLVDSDELIAKEHGRPCGEVFAELGEPEFRRAEERAVARALASGGVVSLGGGAVISTATRRLLADLPVAWLDVSAAEAVRRTSGDDSRPVLQAEDPLAHYENLLRERRGFYEGAASFRISTDEATPEEAAARVAAALPREVAVEGEAGYPVTIGRGVLPVAAARVAELGAGRCLVVAQPALRGLADRLCGHLFRRGIVATIAELPDAEAGKTSDVLVGLWDRLAEAGLGRGDAVIGVGGGAATDVAGFAAATWMRGVPVVQVPTTLLAMVDAAVGGKTGINTPAGKNMVGAFHPPAAVVADLAALDGLPRAELVAGFAEVLKAGFISDTRILELVEDDPDAALDPEGALPELIERAVAVKARVVGEDLKEAGPREALNYGHTFGHAVELRERFAWRHGDAVGLGMLFEAHLARECGLIDDALVERHERDLKLLGLPTTYEDGAFDELLAGMARDKKNRNGVIRFVALDGRAGSTTRLEGPPEEALRAAYARIAR</sequence>
<keyword evidence="7 16" id="KW-0808">Transferase</keyword>
<dbReference type="EMBL" id="CAJZ01000108">
    <property type="protein sequence ID" value="CCI83486.1"/>
    <property type="molecule type" value="Genomic_DNA"/>
</dbReference>
<keyword evidence="17" id="KW-0862">Zinc</keyword>
<evidence type="ECO:0000256" key="6">
    <source>
        <dbReference type="ARBA" id="ARBA00022605"/>
    </source>
</evidence>
<evidence type="ECO:0000256" key="14">
    <source>
        <dbReference type="ARBA" id="ARBA00023268"/>
    </source>
</evidence>
<dbReference type="InterPro" id="IPR000623">
    <property type="entry name" value="Shikimate_kinase/TSH1"/>
</dbReference>
<keyword evidence="17" id="KW-0479">Metal-binding</keyword>
<dbReference type="HAMAP" id="MF_00109">
    <property type="entry name" value="Shikimate_kinase"/>
    <property type="match status" value="1"/>
</dbReference>
<name>I7JW16_9CORY</name>
<comment type="caution">
    <text evidence="17">Lacks conserved residue(s) required for the propagation of feature annotation.</text>
</comment>
<dbReference type="UniPathway" id="UPA00053">
    <property type="reaction ID" value="UER00085"/>
</dbReference>
<keyword evidence="6 17" id="KW-0028">Amino-acid biosynthesis</keyword>
<evidence type="ECO:0000256" key="13">
    <source>
        <dbReference type="ARBA" id="ARBA00023239"/>
    </source>
</evidence>
<organism evidence="20 23">
    <name type="scientific">Corynebacterium otitidis ATCC 51513</name>
    <dbReference type="NCBI Taxonomy" id="883169"/>
    <lineage>
        <taxon>Bacteria</taxon>
        <taxon>Bacillati</taxon>
        <taxon>Actinomycetota</taxon>
        <taxon>Actinomycetes</taxon>
        <taxon>Mycobacteriales</taxon>
        <taxon>Corynebacteriaceae</taxon>
        <taxon>Corynebacterium</taxon>
    </lineage>
</organism>
<dbReference type="EC" id="2.7.1.71" evidence="16"/>
<feature type="binding site" evidence="17">
    <location>
        <begin position="234"/>
        <end position="239"/>
    </location>
    <ligand>
        <name>NAD(+)</name>
        <dbReference type="ChEBI" id="CHEBI:57540"/>
    </ligand>
</feature>
<feature type="binding site" evidence="17">
    <location>
        <position position="314"/>
    </location>
    <ligand>
        <name>NAD(+)</name>
        <dbReference type="ChEBI" id="CHEBI:57540"/>
    </ligand>
</feature>
<dbReference type="Gene3D" id="3.40.50.300">
    <property type="entry name" value="P-loop containing nucleotide triphosphate hydrolases"/>
    <property type="match status" value="1"/>
</dbReference>
<comment type="function">
    <text evidence="17">Catalyzes the conversion of 3-deoxy-D-arabino-heptulosonate 7-phosphate (DAHP) to dehydroquinate (DHQ).</text>
</comment>
<evidence type="ECO:0000313" key="20">
    <source>
        <dbReference type="EMBL" id="CCI83486.1"/>
    </source>
</evidence>
<dbReference type="PANTHER" id="PTHR43622">
    <property type="entry name" value="3-DEHYDROQUINATE SYNTHASE"/>
    <property type="match status" value="1"/>
</dbReference>
<evidence type="ECO:0000259" key="18">
    <source>
        <dbReference type="Pfam" id="PF01761"/>
    </source>
</evidence>
<feature type="domain" description="3-dehydroquinate synthase N-terminal" evidence="18">
    <location>
        <begin position="231"/>
        <end position="341"/>
    </location>
</feature>
<dbReference type="HOGENOM" id="CLU_001201_5_0_11"/>
<dbReference type="PROSITE" id="PS01128">
    <property type="entry name" value="SHIKIMATE_KINASE"/>
    <property type="match status" value="1"/>
</dbReference>
<keyword evidence="9 16" id="KW-0418">Kinase</keyword>
<comment type="similarity">
    <text evidence="17">Belongs to the sugar phosphate cyclases superfamily. Dehydroquinate synthase family.</text>
</comment>
<evidence type="ECO:0000256" key="2">
    <source>
        <dbReference type="ARBA" id="ARBA00001911"/>
    </source>
</evidence>
<feature type="binding site" evidence="17">
    <location>
        <position position="409"/>
    </location>
    <ligand>
        <name>Zn(2+)</name>
        <dbReference type="ChEBI" id="CHEBI:29105"/>
    </ligand>
</feature>
<dbReference type="InterPro" id="IPR031322">
    <property type="entry name" value="Shikimate/glucono_kinase"/>
</dbReference>
<feature type="domain" description="3-dehydroquinate synthase C-terminal" evidence="19">
    <location>
        <begin position="344"/>
        <end position="485"/>
    </location>
</feature>
<dbReference type="HAMAP" id="MF_00110">
    <property type="entry name" value="DHQ_synthase"/>
    <property type="match status" value="1"/>
</dbReference>
<dbReference type="InterPro" id="IPR056179">
    <property type="entry name" value="DHQS_C"/>
</dbReference>
<evidence type="ECO:0000256" key="3">
    <source>
        <dbReference type="ARBA" id="ARBA00004661"/>
    </source>
</evidence>
<keyword evidence="16" id="KW-0460">Magnesium</keyword>
<keyword evidence="12 17" id="KW-0057">Aromatic amino acid biosynthesis</keyword>
<comment type="cofactor">
    <cofactor evidence="16">
        <name>Mg(2+)</name>
        <dbReference type="ChEBI" id="CHEBI:18420"/>
    </cofactor>
    <text evidence="16">Binds 1 Mg(2+) ion per subunit.</text>
</comment>
<feature type="binding site" evidence="16">
    <location>
        <position position="135"/>
    </location>
    <ligand>
        <name>substrate</name>
    </ligand>
</feature>
<protein>
    <recommendedName>
        <fullName evidence="16 17">Multifunctional fusion protein</fullName>
    </recommendedName>
    <domain>
        <recommendedName>
            <fullName evidence="16">Shikimate kinase</fullName>
            <shortName evidence="16">SK</shortName>
            <ecNumber evidence="16">2.7.1.71</ecNumber>
        </recommendedName>
    </domain>
    <domain>
        <recommendedName>
            <fullName evidence="17">3-dehydroquinate synthase</fullName>
            <shortName evidence="17">DHQS</shortName>
            <ecNumber evidence="17">4.2.3.4</ecNumber>
        </recommendedName>
    </domain>
</protein>
<feature type="binding site" evidence="17">
    <location>
        <position position="347"/>
    </location>
    <ligand>
        <name>Zn(2+)</name>
        <dbReference type="ChEBI" id="CHEBI:29105"/>
    </ligand>
</feature>
<dbReference type="eggNOG" id="COG0703">
    <property type="taxonomic scope" value="Bacteria"/>
</dbReference>
<keyword evidence="11 17" id="KW-0520">NAD</keyword>
<dbReference type="InterPro" id="IPR023000">
    <property type="entry name" value="Shikimate_kinase_CS"/>
</dbReference>
<feature type="binding site" evidence="16">
    <location>
        <position position="34"/>
    </location>
    <ligand>
        <name>substrate</name>
    </ligand>
</feature>
<gene>
    <name evidence="17 20" type="primary">aroB</name>
    <name evidence="16" type="synonym">aroK</name>
    <name evidence="20" type="ORF">BN46_0754</name>
    <name evidence="21" type="ORF">HMPREF9719_00751</name>
</gene>
<dbReference type="InterPro" id="IPR030960">
    <property type="entry name" value="DHQS/DOIS_N"/>
</dbReference>
<feature type="binding site" evidence="16">
    <location>
        <position position="116"/>
    </location>
    <ligand>
        <name>ATP</name>
        <dbReference type="ChEBI" id="CHEBI:30616"/>
    </ligand>
</feature>
<feature type="binding site" evidence="16">
    <location>
        <position position="79"/>
    </location>
    <ligand>
        <name>substrate</name>
    </ligand>
</feature>
<dbReference type="Gene3D" id="1.20.1090.10">
    <property type="entry name" value="Dehydroquinate synthase-like - alpha domain"/>
    <property type="match status" value="1"/>
</dbReference>
<comment type="similarity">
    <text evidence="16">Belongs to the shikimate kinase family.</text>
</comment>
<dbReference type="Proteomes" id="UP000011016">
    <property type="component" value="Unassembled WGS sequence"/>
</dbReference>
<feature type="binding site" evidence="17">
    <location>
        <position position="305"/>
    </location>
    <ligand>
        <name>NAD(+)</name>
        <dbReference type="ChEBI" id="CHEBI:57540"/>
    </ligand>
</feature>
<dbReference type="NCBIfam" id="TIGR01357">
    <property type="entry name" value="aroB"/>
    <property type="match status" value="1"/>
</dbReference>
<dbReference type="Pfam" id="PF01202">
    <property type="entry name" value="SKI"/>
    <property type="match status" value="1"/>
</dbReference>
<dbReference type="InterPro" id="IPR016037">
    <property type="entry name" value="DHQ_synth_AroB"/>
</dbReference>
<keyword evidence="5 17" id="KW-0963">Cytoplasm</keyword>
<dbReference type="OrthoDB" id="9806583at2"/>
<dbReference type="GO" id="GO:0003856">
    <property type="term" value="F:3-dehydroquinate synthase activity"/>
    <property type="evidence" value="ECO:0007669"/>
    <property type="project" value="UniProtKB-UniRule"/>
</dbReference>
<comment type="pathway">
    <text evidence="4 16">Metabolic intermediate biosynthesis; chorismate biosynthesis; chorismate from D-erythrose 4-phosphate and phosphoenolpyruvate: step 5/7.</text>
</comment>
<evidence type="ECO:0000256" key="9">
    <source>
        <dbReference type="ARBA" id="ARBA00022777"/>
    </source>
</evidence>
<evidence type="ECO:0000259" key="19">
    <source>
        <dbReference type="Pfam" id="PF24621"/>
    </source>
</evidence>
<reference evidence="21 22" key="2">
    <citation type="submission" date="2012-08" db="EMBL/GenBank/DDBJ databases">
        <title>The Genome Sequence of Turicella otitidis ATCC 51513.</title>
        <authorList>
            <consortium name="The Broad Institute Genome Sequencing Platform"/>
            <person name="Earl A."/>
            <person name="Ward D."/>
            <person name="Feldgarden M."/>
            <person name="Gevers D."/>
            <person name="Huys G."/>
            <person name="Walker B."/>
            <person name="Young S.K."/>
            <person name="Zeng Q."/>
            <person name="Gargeya S."/>
            <person name="Fitzgerald M."/>
            <person name="Haas B."/>
            <person name="Abouelleil A."/>
            <person name="Alvarado L."/>
            <person name="Arachchi H.M."/>
            <person name="Berlin A.M."/>
            <person name="Chapman S.B."/>
            <person name="Goldberg J."/>
            <person name="Griggs A."/>
            <person name="Gujja S."/>
            <person name="Hansen M."/>
            <person name="Howarth C."/>
            <person name="Imamovic A."/>
            <person name="Larimer J."/>
            <person name="McCowen C."/>
            <person name="Montmayeur A."/>
            <person name="Murphy C."/>
            <person name="Neiman D."/>
            <person name="Pearson M."/>
            <person name="Priest M."/>
            <person name="Roberts A."/>
            <person name="Saif S."/>
            <person name="Shea T."/>
            <person name="Sisk P."/>
            <person name="Sykes S."/>
            <person name="Wortman J."/>
            <person name="Nusbaum C."/>
            <person name="Birren B."/>
        </authorList>
    </citation>
    <scope>NUCLEOTIDE SEQUENCE [LARGE SCALE GENOMIC DNA]</scope>
    <source>
        <strain evidence="21 22">ATCC 51513</strain>
    </source>
</reference>
<evidence type="ECO:0000313" key="21">
    <source>
        <dbReference type="EMBL" id="EJZ82334.1"/>
    </source>
</evidence>
<evidence type="ECO:0000313" key="22">
    <source>
        <dbReference type="Proteomes" id="UP000006078"/>
    </source>
</evidence>
<dbReference type="STRING" id="29321.AAV33_02200"/>
<feature type="binding site" evidence="16">
    <location>
        <begin position="12"/>
        <end position="17"/>
    </location>
    <ligand>
        <name>ATP</name>
        <dbReference type="ChEBI" id="CHEBI:30616"/>
    </ligand>
</feature>
<dbReference type="GO" id="GO:0000287">
    <property type="term" value="F:magnesium ion binding"/>
    <property type="evidence" value="ECO:0007669"/>
    <property type="project" value="UniProtKB-UniRule"/>
</dbReference>
<comment type="caution">
    <text evidence="20">The sequence shown here is derived from an EMBL/GenBank/DDBJ whole genome shotgun (WGS) entry which is preliminary data.</text>
</comment>
<dbReference type="SUPFAM" id="SSF56796">
    <property type="entry name" value="Dehydroquinate synthase-like"/>
    <property type="match status" value="1"/>
</dbReference>
<dbReference type="InterPro" id="IPR027417">
    <property type="entry name" value="P-loop_NTPase"/>
</dbReference>
<keyword evidence="13 17" id="KW-0456">Lyase</keyword>
<dbReference type="EC" id="4.2.3.4" evidence="17"/>
<dbReference type="AlphaFoldDB" id="I7JW16"/>
<comment type="pathway">
    <text evidence="3 17">Metabolic intermediate biosynthesis; chorismate biosynthesis; chorismate from D-erythrose 4-phosphate and phosphoenolpyruvate: step 2/7.</text>
</comment>
<dbReference type="GO" id="GO:0005524">
    <property type="term" value="F:ATP binding"/>
    <property type="evidence" value="ECO:0007669"/>
    <property type="project" value="UniProtKB-UniRule"/>
</dbReference>
<dbReference type="PANTHER" id="PTHR43622:SF7">
    <property type="entry name" value="3-DEHYDROQUINATE SYNTHASE, CHLOROPLASTIC"/>
    <property type="match status" value="1"/>
</dbReference>
<dbReference type="CDD" id="cd00464">
    <property type="entry name" value="SK"/>
    <property type="match status" value="1"/>
</dbReference>
<dbReference type="GO" id="GO:0009423">
    <property type="term" value="P:chorismate biosynthetic process"/>
    <property type="evidence" value="ECO:0007669"/>
    <property type="project" value="UniProtKB-UniRule"/>
</dbReference>
<evidence type="ECO:0000256" key="16">
    <source>
        <dbReference type="HAMAP-Rule" id="MF_00109"/>
    </source>
</evidence>
<evidence type="ECO:0000313" key="23">
    <source>
        <dbReference type="Proteomes" id="UP000011016"/>
    </source>
</evidence>
<evidence type="ECO:0000256" key="12">
    <source>
        <dbReference type="ARBA" id="ARBA00023141"/>
    </source>
</evidence>
<dbReference type="SUPFAM" id="SSF52540">
    <property type="entry name" value="P-loop containing nucleoside triphosphate hydrolases"/>
    <property type="match status" value="1"/>
</dbReference>
<comment type="cofactor">
    <cofactor evidence="17">
        <name>Co(2+)</name>
        <dbReference type="ChEBI" id="CHEBI:48828"/>
    </cofactor>
    <cofactor evidence="17">
        <name>Zn(2+)</name>
        <dbReference type="ChEBI" id="CHEBI:29105"/>
    </cofactor>
    <text evidence="17">Binds 1 divalent metal cation per subunit. Can use either Co(2+) or Zn(2+).</text>
</comment>
<evidence type="ECO:0000256" key="17">
    <source>
        <dbReference type="HAMAP-Rule" id="MF_00110"/>
    </source>
</evidence>
<comment type="cofactor">
    <cofactor evidence="2 17">
        <name>NAD(+)</name>
        <dbReference type="ChEBI" id="CHEBI:57540"/>
    </cofactor>
</comment>
<keyword evidence="8 17" id="KW-0547">Nucleotide-binding</keyword>
<feature type="binding site" evidence="17">
    <location>
        <begin position="268"/>
        <end position="272"/>
    </location>
    <ligand>
        <name>NAD(+)</name>
        <dbReference type="ChEBI" id="CHEBI:57540"/>
    </ligand>
</feature>
<dbReference type="PRINTS" id="PR01100">
    <property type="entry name" value="SHIKIMTKNASE"/>
</dbReference>
<dbReference type="Pfam" id="PF24621">
    <property type="entry name" value="DHQS_C"/>
    <property type="match status" value="1"/>
</dbReference>
<dbReference type="eggNOG" id="COG0337">
    <property type="taxonomic scope" value="Bacteria"/>
</dbReference>
<dbReference type="InterPro" id="IPR050071">
    <property type="entry name" value="Dehydroquinate_synthase"/>
</dbReference>
<dbReference type="GO" id="GO:0004765">
    <property type="term" value="F:shikimate kinase activity"/>
    <property type="evidence" value="ECO:0007669"/>
    <property type="project" value="UniProtKB-UniRule"/>
</dbReference>
<feature type="binding site" evidence="17">
    <location>
        <position position="425"/>
    </location>
    <ligand>
        <name>Zn(2+)</name>
        <dbReference type="ChEBI" id="CHEBI:29105"/>
    </ligand>
</feature>
<evidence type="ECO:0000256" key="1">
    <source>
        <dbReference type="ARBA" id="ARBA00001393"/>
    </source>
</evidence>
<feature type="binding site" evidence="16">
    <location>
        <position position="58"/>
    </location>
    <ligand>
        <name>substrate</name>
    </ligand>
</feature>